<proteinExistence type="predicted"/>
<accession>A0AAV1X722</accession>
<feature type="region of interest" description="Disordered" evidence="5">
    <location>
        <begin position="1"/>
        <end position="23"/>
    </location>
</feature>
<reference evidence="8 9" key="1">
    <citation type="submission" date="2024-03" db="EMBL/GenBank/DDBJ databases">
        <authorList>
            <person name="Martinez-Hernandez J."/>
        </authorList>
    </citation>
    <scope>NUCLEOTIDE SEQUENCE [LARGE SCALE GENOMIC DNA]</scope>
</reference>
<evidence type="ECO:0000256" key="6">
    <source>
        <dbReference type="SAM" id="Phobius"/>
    </source>
</evidence>
<dbReference type="PANTHER" id="PTHR31234:SF42">
    <property type="entry name" value="LATE EMBRYOGENESIS ABUNDANT (LEA) HYDROXYPROLINE-RICH GLYCOPROTEIN FAMILY"/>
    <property type="match status" value="1"/>
</dbReference>
<feature type="compositionally biased region" description="Pro residues" evidence="5">
    <location>
        <begin position="1"/>
        <end position="10"/>
    </location>
</feature>
<organism evidence="8 9">
    <name type="scientific">Lupinus luteus</name>
    <name type="common">European yellow lupine</name>
    <dbReference type="NCBI Taxonomy" id="3873"/>
    <lineage>
        <taxon>Eukaryota</taxon>
        <taxon>Viridiplantae</taxon>
        <taxon>Streptophyta</taxon>
        <taxon>Embryophyta</taxon>
        <taxon>Tracheophyta</taxon>
        <taxon>Spermatophyta</taxon>
        <taxon>Magnoliopsida</taxon>
        <taxon>eudicotyledons</taxon>
        <taxon>Gunneridae</taxon>
        <taxon>Pentapetalae</taxon>
        <taxon>rosids</taxon>
        <taxon>fabids</taxon>
        <taxon>Fabales</taxon>
        <taxon>Fabaceae</taxon>
        <taxon>Papilionoideae</taxon>
        <taxon>50 kb inversion clade</taxon>
        <taxon>genistoids sensu lato</taxon>
        <taxon>core genistoids</taxon>
        <taxon>Genisteae</taxon>
        <taxon>Lupinus</taxon>
    </lineage>
</organism>
<feature type="domain" description="Late embryogenesis abundant protein LEA-2 subgroup" evidence="7">
    <location>
        <begin position="113"/>
        <end position="210"/>
    </location>
</feature>
<evidence type="ECO:0000256" key="2">
    <source>
        <dbReference type="ARBA" id="ARBA00022692"/>
    </source>
</evidence>
<keyword evidence="4 6" id="KW-0472">Membrane</keyword>
<dbReference type="Pfam" id="PF03168">
    <property type="entry name" value="LEA_2"/>
    <property type="match status" value="1"/>
</dbReference>
<dbReference type="GO" id="GO:0005886">
    <property type="term" value="C:plasma membrane"/>
    <property type="evidence" value="ECO:0007669"/>
    <property type="project" value="TreeGrafter"/>
</dbReference>
<dbReference type="EMBL" id="CAXHTB010000013">
    <property type="protein sequence ID" value="CAL0317425.1"/>
    <property type="molecule type" value="Genomic_DNA"/>
</dbReference>
<dbReference type="InterPro" id="IPR004864">
    <property type="entry name" value="LEA_2"/>
</dbReference>
<gene>
    <name evidence="8" type="ORF">LLUT_LOCUS18485</name>
</gene>
<evidence type="ECO:0000313" key="9">
    <source>
        <dbReference type="Proteomes" id="UP001497480"/>
    </source>
</evidence>
<comment type="subcellular location">
    <subcellularLocation>
        <location evidence="1">Membrane</location>
        <topology evidence="1">Single-pass membrane protein</topology>
    </subcellularLocation>
</comment>
<evidence type="ECO:0000256" key="1">
    <source>
        <dbReference type="ARBA" id="ARBA00004167"/>
    </source>
</evidence>
<dbReference type="InterPro" id="IPR044839">
    <property type="entry name" value="NDR1-like"/>
</dbReference>
<evidence type="ECO:0000313" key="8">
    <source>
        <dbReference type="EMBL" id="CAL0317425.1"/>
    </source>
</evidence>
<keyword evidence="3 6" id="KW-1133">Transmembrane helix</keyword>
<name>A0AAV1X722_LUPLU</name>
<keyword evidence="2 6" id="KW-0812">Transmembrane</keyword>
<evidence type="ECO:0000256" key="4">
    <source>
        <dbReference type="ARBA" id="ARBA00023136"/>
    </source>
</evidence>
<dbReference type="GO" id="GO:0098542">
    <property type="term" value="P:defense response to other organism"/>
    <property type="evidence" value="ECO:0007669"/>
    <property type="project" value="InterPro"/>
</dbReference>
<keyword evidence="9" id="KW-1185">Reference proteome</keyword>
<sequence>MLPLPPPPTSKQPSTQLSSDSEAHSFVTNKSSRTLTLRQPTPEKTNPIIWCAAVLCFIFSLLLIFSGVVTLIFYLAIKPKNPIFDIPNATLNMVHFDSTQYFNGDFTLLTNFSNPNRRIDMKLESLDIVLLFSERIISSQAMKPFTQKARKSRLQTVNFISSLVFLPQDVSVKLQRQVQSNKVVYNVRGTFKVRVNLGLIHWSYWLHSRCQIEMTAPPTAVLISRQCITKR</sequence>
<dbReference type="Proteomes" id="UP001497480">
    <property type="component" value="Unassembled WGS sequence"/>
</dbReference>
<protein>
    <recommendedName>
        <fullName evidence="7">Late embryogenesis abundant protein LEA-2 subgroup domain-containing protein</fullName>
    </recommendedName>
</protein>
<dbReference type="PANTHER" id="PTHR31234">
    <property type="entry name" value="LATE EMBRYOGENESIS ABUNDANT (LEA) HYDROXYPROLINE-RICH GLYCOPROTEIN FAMILY"/>
    <property type="match status" value="1"/>
</dbReference>
<comment type="caution">
    <text evidence="8">The sequence shown here is derived from an EMBL/GenBank/DDBJ whole genome shotgun (WGS) entry which is preliminary data.</text>
</comment>
<evidence type="ECO:0000256" key="5">
    <source>
        <dbReference type="SAM" id="MobiDB-lite"/>
    </source>
</evidence>
<evidence type="ECO:0000256" key="3">
    <source>
        <dbReference type="ARBA" id="ARBA00022989"/>
    </source>
</evidence>
<dbReference type="AlphaFoldDB" id="A0AAV1X722"/>
<evidence type="ECO:0000259" key="7">
    <source>
        <dbReference type="Pfam" id="PF03168"/>
    </source>
</evidence>
<feature type="transmembrane region" description="Helical" evidence="6">
    <location>
        <begin position="47"/>
        <end position="77"/>
    </location>
</feature>